<dbReference type="AlphaFoldDB" id="A0A9W7A0W1"/>
<evidence type="ECO:0000313" key="2">
    <source>
        <dbReference type="EMBL" id="GMH59365.1"/>
    </source>
</evidence>
<dbReference type="SUPFAM" id="SSF54495">
    <property type="entry name" value="UBC-like"/>
    <property type="match status" value="1"/>
</dbReference>
<feature type="region of interest" description="Disordered" evidence="1">
    <location>
        <begin position="134"/>
        <end position="171"/>
    </location>
</feature>
<protein>
    <recommendedName>
        <fullName evidence="4">UBC core domain-containing protein</fullName>
    </recommendedName>
</protein>
<comment type="caution">
    <text evidence="2">The sequence shown here is derived from an EMBL/GenBank/DDBJ whole genome shotgun (WGS) entry which is preliminary data.</text>
</comment>
<sequence length="171" mass="18903">MADVKEINNDPSPMYFARPSEDDMFLWHFTIRGPPKTDFDGGSISAYHPEHWQPAWGIRLILEALISFFPTPGEGAIGALDWKPEERKRLAGLSKEWCCSDCGRISDLLLPIPEGGIDVSQSTFKDEIKQLHMHSGMVTPEKPEGKKSPEKPAAVPALSDEISSSSELGEP</sequence>
<keyword evidence="3" id="KW-1185">Reference proteome</keyword>
<proteinExistence type="predicted"/>
<organism evidence="2 3">
    <name type="scientific">Triparma retinervis</name>
    <dbReference type="NCBI Taxonomy" id="2557542"/>
    <lineage>
        <taxon>Eukaryota</taxon>
        <taxon>Sar</taxon>
        <taxon>Stramenopiles</taxon>
        <taxon>Ochrophyta</taxon>
        <taxon>Bolidophyceae</taxon>
        <taxon>Parmales</taxon>
        <taxon>Triparmaceae</taxon>
        <taxon>Triparma</taxon>
    </lineage>
</organism>
<reference evidence="2" key="1">
    <citation type="submission" date="2022-07" db="EMBL/GenBank/DDBJ databases">
        <title>Genome analysis of Parmales, a sister group of diatoms, reveals the evolutionary specialization of diatoms from phago-mixotrophs to photoautotrophs.</title>
        <authorList>
            <person name="Ban H."/>
            <person name="Sato S."/>
            <person name="Yoshikawa S."/>
            <person name="Kazumasa Y."/>
            <person name="Nakamura Y."/>
            <person name="Ichinomiya M."/>
            <person name="Saitoh K."/>
            <person name="Sato N."/>
            <person name="Blanc-Mathieu R."/>
            <person name="Endo H."/>
            <person name="Kuwata A."/>
            <person name="Ogata H."/>
        </authorList>
    </citation>
    <scope>NUCLEOTIDE SEQUENCE</scope>
</reference>
<evidence type="ECO:0000256" key="1">
    <source>
        <dbReference type="SAM" id="MobiDB-lite"/>
    </source>
</evidence>
<name>A0A9W7A0W1_9STRA</name>
<dbReference type="EMBL" id="BRXZ01000989">
    <property type="protein sequence ID" value="GMH59365.1"/>
    <property type="molecule type" value="Genomic_DNA"/>
</dbReference>
<feature type="compositionally biased region" description="Polar residues" evidence="1">
    <location>
        <begin position="161"/>
        <end position="171"/>
    </location>
</feature>
<dbReference type="Gene3D" id="3.10.110.10">
    <property type="entry name" value="Ubiquitin Conjugating Enzyme"/>
    <property type="match status" value="2"/>
</dbReference>
<feature type="compositionally biased region" description="Basic and acidic residues" evidence="1">
    <location>
        <begin position="141"/>
        <end position="150"/>
    </location>
</feature>
<dbReference type="InterPro" id="IPR016135">
    <property type="entry name" value="UBQ-conjugating_enzyme/RWD"/>
</dbReference>
<gene>
    <name evidence="2" type="ORF">TrRE_jg9811</name>
</gene>
<dbReference type="Proteomes" id="UP001165082">
    <property type="component" value="Unassembled WGS sequence"/>
</dbReference>
<evidence type="ECO:0008006" key="4">
    <source>
        <dbReference type="Google" id="ProtNLM"/>
    </source>
</evidence>
<evidence type="ECO:0000313" key="3">
    <source>
        <dbReference type="Proteomes" id="UP001165082"/>
    </source>
</evidence>
<accession>A0A9W7A0W1</accession>
<dbReference type="OrthoDB" id="1158011at2759"/>